<keyword evidence="8" id="KW-0809">Transit peptide</keyword>
<keyword evidence="7" id="KW-0999">Mitochondrion inner membrane</keyword>
<evidence type="ECO:0000256" key="12">
    <source>
        <dbReference type="SAM" id="Phobius"/>
    </source>
</evidence>
<proteinExistence type="inferred from homology"/>
<accession>A0A6A4VB19</accession>
<evidence type="ECO:0000256" key="4">
    <source>
        <dbReference type="ARBA" id="ARBA00011533"/>
    </source>
</evidence>
<dbReference type="Pfam" id="PF14813">
    <property type="entry name" value="NADH_B2"/>
    <property type="match status" value="1"/>
</dbReference>
<evidence type="ECO:0000256" key="6">
    <source>
        <dbReference type="ARBA" id="ARBA00022660"/>
    </source>
</evidence>
<evidence type="ECO:0000256" key="5">
    <source>
        <dbReference type="ARBA" id="ARBA00022448"/>
    </source>
</evidence>
<name>A0A6A4VB19_AMPAM</name>
<evidence type="ECO:0000256" key="7">
    <source>
        <dbReference type="ARBA" id="ARBA00022792"/>
    </source>
</evidence>
<sequence length="106" mass="12148">MLRNFGRLSQAAARLSGSTAASVIRTQGRRCISSSTPLQGTKYYYRAIATEHPKGRVIAGDLIVAFMWYWILYHMWYEPEHLFGEFEYPDAAKWTDQELGIPADDE</sequence>
<evidence type="ECO:0000256" key="2">
    <source>
        <dbReference type="ARBA" id="ARBA00004443"/>
    </source>
</evidence>
<reference evidence="13 14" key="1">
    <citation type="submission" date="2019-07" db="EMBL/GenBank/DDBJ databases">
        <title>Draft genome assembly of a fouling barnacle, Amphibalanus amphitrite (Darwin, 1854): The first reference genome for Thecostraca.</title>
        <authorList>
            <person name="Kim W."/>
        </authorList>
    </citation>
    <scope>NUCLEOTIDE SEQUENCE [LARGE SCALE GENOMIC DNA]</scope>
    <source>
        <strain evidence="13">SNU_AA5</strain>
        <tissue evidence="13">Soma without cirri and trophi</tissue>
    </source>
</reference>
<comment type="function">
    <text evidence="1">Accessory subunit of the mitochondrial membrane respiratory chain NADH dehydrogenase (Complex I), that is believed not to be involved in catalysis. Complex I functions in the transfer of electrons from NADH to the respiratory chain. The immediate electron acceptor for the enzyme is believed to be ubiquinone.</text>
</comment>
<keyword evidence="6" id="KW-0679">Respiratory chain</keyword>
<keyword evidence="12" id="KW-1133">Transmembrane helix</keyword>
<dbReference type="InterPro" id="IPR026627">
    <property type="entry name" value="NDUFB2_animal"/>
</dbReference>
<keyword evidence="11 12" id="KW-0472">Membrane</keyword>
<evidence type="ECO:0000256" key="1">
    <source>
        <dbReference type="ARBA" id="ARBA00003195"/>
    </source>
</evidence>
<evidence type="ECO:0000256" key="11">
    <source>
        <dbReference type="ARBA" id="ARBA00023136"/>
    </source>
</evidence>
<evidence type="ECO:0000256" key="3">
    <source>
        <dbReference type="ARBA" id="ARBA00005923"/>
    </source>
</evidence>
<evidence type="ECO:0000256" key="10">
    <source>
        <dbReference type="ARBA" id="ARBA00023128"/>
    </source>
</evidence>
<comment type="caution">
    <text evidence="13">The sequence shown here is derived from an EMBL/GenBank/DDBJ whole genome shotgun (WGS) entry which is preliminary data.</text>
</comment>
<dbReference type="AlphaFoldDB" id="A0A6A4VB19"/>
<dbReference type="PANTHER" id="PTHR15223">
    <property type="entry name" value="NADH-UBIQUINONE OXIDOREDUCTASE AGGG SUBUNIT"/>
    <property type="match status" value="1"/>
</dbReference>
<dbReference type="GO" id="GO:0005743">
    <property type="term" value="C:mitochondrial inner membrane"/>
    <property type="evidence" value="ECO:0007669"/>
    <property type="project" value="UniProtKB-SubCell"/>
</dbReference>
<keyword evidence="13" id="KW-0830">Ubiquinone</keyword>
<keyword evidence="12" id="KW-0812">Transmembrane</keyword>
<dbReference type="GO" id="GO:0045271">
    <property type="term" value="C:respiratory chain complex I"/>
    <property type="evidence" value="ECO:0007669"/>
    <property type="project" value="InterPro"/>
</dbReference>
<keyword evidence="10" id="KW-0496">Mitochondrion</keyword>
<evidence type="ECO:0000256" key="8">
    <source>
        <dbReference type="ARBA" id="ARBA00022946"/>
    </source>
</evidence>
<dbReference type="PANTHER" id="PTHR15223:SF1">
    <property type="entry name" value="NADH DEHYDROGENASE [UBIQUINONE] 1 BETA SUBCOMPLEX SUBUNIT 2, MITOCHONDRIAL"/>
    <property type="match status" value="1"/>
</dbReference>
<dbReference type="Proteomes" id="UP000440578">
    <property type="component" value="Unassembled WGS sequence"/>
</dbReference>
<comment type="similarity">
    <text evidence="3">Belongs to the complex I NDUFB2 subunit family.</text>
</comment>
<dbReference type="GO" id="GO:0032981">
    <property type="term" value="P:mitochondrial respiratory chain complex I assembly"/>
    <property type="evidence" value="ECO:0007669"/>
    <property type="project" value="TreeGrafter"/>
</dbReference>
<gene>
    <name evidence="13" type="primary">Ndufb2_0</name>
    <name evidence="13" type="ORF">FJT64_010976</name>
</gene>
<keyword evidence="9" id="KW-0249">Electron transport</keyword>
<keyword evidence="5" id="KW-0813">Transport</keyword>
<evidence type="ECO:0000313" key="14">
    <source>
        <dbReference type="Proteomes" id="UP000440578"/>
    </source>
</evidence>
<keyword evidence="14" id="KW-1185">Reference proteome</keyword>
<feature type="transmembrane region" description="Helical" evidence="12">
    <location>
        <begin position="57"/>
        <end position="76"/>
    </location>
</feature>
<organism evidence="13 14">
    <name type="scientific">Amphibalanus amphitrite</name>
    <name type="common">Striped barnacle</name>
    <name type="synonym">Balanus amphitrite</name>
    <dbReference type="NCBI Taxonomy" id="1232801"/>
    <lineage>
        <taxon>Eukaryota</taxon>
        <taxon>Metazoa</taxon>
        <taxon>Ecdysozoa</taxon>
        <taxon>Arthropoda</taxon>
        <taxon>Crustacea</taxon>
        <taxon>Multicrustacea</taxon>
        <taxon>Cirripedia</taxon>
        <taxon>Thoracica</taxon>
        <taxon>Thoracicalcarea</taxon>
        <taxon>Balanomorpha</taxon>
        <taxon>Balanoidea</taxon>
        <taxon>Balanidae</taxon>
        <taxon>Amphibalaninae</taxon>
        <taxon>Amphibalanus</taxon>
    </lineage>
</organism>
<protein>
    <submittedName>
        <fullName evidence="13">NADH dehydrogenase [ubiquinone] 1 beta subcomplex subunit 2, mitochondrial</fullName>
    </submittedName>
</protein>
<evidence type="ECO:0000256" key="9">
    <source>
        <dbReference type="ARBA" id="ARBA00022982"/>
    </source>
</evidence>
<dbReference type="EMBL" id="VIIS01001927">
    <property type="protein sequence ID" value="KAF0290843.1"/>
    <property type="molecule type" value="Genomic_DNA"/>
</dbReference>
<evidence type="ECO:0000313" key="13">
    <source>
        <dbReference type="EMBL" id="KAF0290843.1"/>
    </source>
</evidence>
<comment type="subunit">
    <text evidence="4">Complex I is composed of 45 different subunits.</text>
</comment>
<comment type="subcellular location">
    <subcellularLocation>
        <location evidence="2">Mitochondrion inner membrane</location>
        <topology evidence="2">Peripheral membrane protein</topology>
        <orientation evidence="2">Matrix side</orientation>
    </subcellularLocation>
</comment>